<organism evidence="4 5">
    <name type="scientific">Flavivirga spongiicola</name>
    <dbReference type="NCBI Taxonomy" id="421621"/>
    <lineage>
        <taxon>Bacteria</taxon>
        <taxon>Pseudomonadati</taxon>
        <taxon>Bacteroidota</taxon>
        <taxon>Flavobacteriia</taxon>
        <taxon>Flavobacteriales</taxon>
        <taxon>Flavobacteriaceae</taxon>
        <taxon>Flavivirga</taxon>
    </lineage>
</organism>
<accession>A0ABU7XUN8</accession>
<keyword evidence="2" id="KW-0732">Signal</keyword>
<sequence>MKKIIIPLLMFVAICSNAQDGIKATVEKAFETAAKEDKKVVLYFTITGCVPCKVFEKAVMEKTSVMEKVNKDHILLKISADYPEGKDLCKKYKVGGFPFYIEMDEEKKILNKWVGWRSVDHFINTFLNGTEEQKAKNLKILGA</sequence>
<feature type="domain" description="Thioredoxin" evidence="3">
    <location>
        <begin position="2"/>
        <end position="132"/>
    </location>
</feature>
<dbReference type="SUPFAM" id="SSF52833">
    <property type="entry name" value="Thioredoxin-like"/>
    <property type="match status" value="1"/>
</dbReference>
<dbReference type="PROSITE" id="PS51352">
    <property type="entry name" value="THIOREDOXIN_2"/>
    <property type="match status" value="1"/>
</dbReference>
<feature type="chain" id="PRO_5047220860" evidence="2">
    <location>
        <begin position="19"/>
        <end position="143"/>
    </location>
</feature>
<dbReference type="Pfam" id="PF13899">
    <property type="entry name" value="Thioredoxin_7"/>
    <property type="match status" value="1"/>
</dbReference>
<dbReference type="InterPro" id="IPR017937">
    <property type="entry name" value="Thioredoxin_CS"/>
</dbReference>
<dbReference type="Proteomes" id="UP001337305">
    <property type="component" value="Unassembled WGS sequence"/>
</dbReference>
<gene>
    <name evidence="4" type="ORF">N1F79_14980</name>
</gene>
<feature type="signal peptide" evidence="2">
    <location>
        <begin position="1"/>
        <end position="18"/>
    </location>
</feature>
<dbReference type="PROSITE" id="PS00194">
    <property type="entry name" value="THIOREDOXIN_1"/>
    <property type="match status" value="1"/>
</dbReference>
<evidence type="ECO:0000313" key="4">
    <source>
        <dbReference type="EMBL" id="MEF3834440.1"/>
    </source>
</evidence>
<dbReference type="RefSeq" id="WP_303306764.1">
    <property type="nucleotide sequence ID" value="NZ_JAODOP010000004.1"/>
</dbReference>
<comment type="caution">
    <text evidence="4">The sequence shown here is derived from an EMBL/GenBank/DDBJ whole genome shotgun (WGS) entry which is preliminary data.</text>
</comment>
<evidence type="ECO:0000259" key="3">
    <source>
        <dbReference type="PROSITE" id="PS51352"/>
    </source>
</evidence>
<keyword evidence="5" id="KW-1185">Reference proteome</keyword>
<evidence type="ECO:0000313" key="5">
    <source>
        <dbReference type="Proteomes" id="UP001337305"/>
    </source>
</evidence>
<proteinExistence type="predicted"/>
<protein>
    <submittedName>
        <fullName evidence="4">Thioredoxin family protein</fullName>
    </submittedName>
</protein>
<dbReference type="InterPro" id="IPR013766">
    <property type="entry name" value="Thioredoxin_domain"/>
</dbReference>
<keyword evidence="1" id="KW-0676">Redox-active center</keyword>
<evidence type="ECO:0000256" key="1">
    <source>
        <dbReference type="ARBA" id="ARBA00023284"/>
    </source>
</evidence>
<reference evidence="4 5" key="1">
    <citation type="submission" date="2022-09" db="EMBL/GenBank/DDBJ databases">
        <title>Genome sequencing of Flavivirga sp. MEBiC05379.</title>
        <authorList>
            <person name="Oh H.-M."/>
            <person name="Kwon K.K."/>
            <person name="Park M.J."/>
            <person name="Yang S.-H."/>
        </authorList>
    </citation>
    <scope>NUCLEOTIDE SEQUENCE [LARGE SCALE GENOMIC DNA]</scope>
    <source>
        <strain evidence="4 5">MEBiC05379</strain>
    </source>
</reference>
<dbReference type="Gene3D" id="3.40.30.10">
    <property type="entry name" value="Glutaredoxin"/>
    <property type="match status" value="1"/>
</dbReference>
<name>A0ABU7XUN8_9FLAO</name>
<evidence type="ECO:0000256" key="2">
    <source>
        <dbReference type="SAM" id="SignalP"/>
    </source>
</evidence>
<dbReference type="InterPro" id="IPR036249">
    <property type="entry name" value="Thioredoxin-like_sf"/>
</dbReference>
<dbReference type="EMBL" id="JAODOP010000004">
    <property type="protein sequence ID" value="MEF3834440.1"/>
    <property type="molecule type" value="Genomic_DNA"/>
</dbReference>